<feature type="transmembrane region" description="Helical" evidence="1">
    <location>
        <begin position="247"/>
        <end position="267"/>
    </location>
</feature>
<keyword evidence="1" id="KW-0472">Membrane</keyword>
<keyword evidence="1" id="KW-0812">Transmembrane</keyword>
<evidence type="ECO:0000256" key="1">
    <source>
        <dbReference type="SAM" id="Phobius"/>
    </source>
</evidence>
<feature type="transmembrane region" description="Helical" evidence="1">
    <location>
        <begin position="126"/>
        <end position="147"/>
    </location>
</feature>
<comment type="caution">
    <text evidence="2">The sequence shown here is derived from an EMBL/GenBank/DDBJ whole genome shotgun (WGS) entry which is preliminary data.</text>
</comment>
<gene>
    <name evidence="2" type="ORF">OQ279_12150</name>
</gene>
<feature type="transmembrane region" description="Helical" evidence="1">
    <location>
        <begin position="12"/>
        <end position="32"/>
    </location>
</feature>
<name>A0A9X3I2F0_9FLAO</name>
<feature type="transmembrane region" description="Helical" evidence="1">
    <location>
        <begin position="199"/>
        <end position="215"/>
    </location>
</feature>
<protein>
    <recommendedName>
        <fullName evidence="4">Prenyltransferase</fullName>
    </recommendedName>
</protein>
<feature type="transmembrane region" description="Helical" evidence="1">
    <location>
        <begin position="97"/>
        <end position="114"/>
    </location>
</feature>
<sequence>MKKIFDFYINSSIHVALAVVSLCLVTVLHFGGQIDPGLLVFIFFAVVTGYNFVKYAAVAGLHHRTLTRGLKNIQIFSLFCFTGLLISSFFIDFKILLLSAFFGSLTALYALPVFSKRRNLRSISGIKIFIIGIVWAGVTVVLPGIGVKNAIFGDLFLEMFQRFLLVLVWILPFEIRDLKYDLEQLGTLPQRIGVTRTKIVGLLLLGVVIVTELLKTSGSQASFNALVVMCLLTAFFVMASKEHRSRYFTAFWVEAIPILWLVILLMLKVF</sequence>
<feature type="transmembrane region" description="Helical" evidence="1">
    <location>
        <begin position="73"/>
        <end position="91"/>
    </location>
</feature>
<keyword evidence="1" id="KW-1133">Transmembrane helix</keyword>
<dbReference type="AlphaFoldDB" id="A0A9X3I2F0"/>
<reference evidence="2" key="1">
    <citation type="submission" date="2022-11" db="EMBL/GenBank/DDBJ databases">
        <title>Salinimicrobium profundisediminis sp. nov., isolated from deep-sea sediment of the Mariana Trench.</title>
        <authorList>
            <person name="Fu H."/>
        </authorList>
    </citation>
    <scope>NUCLEOTIDE SEQUENCE</scope>
    <source>
        <strain evidence="2">MT39</strain>
    </source>
</reference>
<feature type="transmembrane region" description="Helical" evidence="1">
    <location>
        <begin position="221"/>
        <end position="240"/>
    </location>
</feature>
<evidence type="ECO:0008006" key="4">
    <source>
        <dbReference type="Google" id="ProtNLM"/>
    </source>
</evidence>
<accession>A0A9X3I2F0</accession>
<dbReference type="EMBL" id="JAPJDA010000019">
    <property type="protein sequence ID" value="MCX2838897.1"/>
    <property type="molecule type" value="Genomic_DNA"/>
</dbReference>
<keyword evidence="3" id="KW-1185">Reference proteome</keyword>
<dbReference type="Proteomes" id="UP001148482">
    <property type="component" value="Unassembled WGS sequence"/>
</dbReference>
<organism evidence="2 3">
    <name type="scientific">Salinimicrobium profundisediminis</name>
    <dbReference type="NCBI Taxonomy" id="2994553"/>
    <lineage>
        <taxon>Bacteria</taxon>
        <taxon>Pseudomonadati</taxon>
        <taxon>Bacteroidota</taxon>
        <taxon>Flavobacteriia</taxon>
        <taxon>Flavobacteriales</taxon>
        <taxon>Flavobacteriaceae</taxon>
        <taxon>Salinimicrobium</taxon>
    </lineage>
</organism>
<dbReference type="RefSeq" id="WP_266070204.1">
    <property type="nucleotide sequence ID" value="NZ_JAPJDA010000019.1"/>
</dbReference>
<evidence type="ECO:0000313" key="2">
    <source>
        <dbReference type="EMBL" id="MCX2838897.1"/>
    </source>
</evidence>
<feature type="transmembrane region" description="Helical" evidence="1">
    <location>
        <begin position="38"/>
        <end position="61"/>
    </location>
</feature>
<evidence type="ECO:0000313" key="3">
    <source>
        <dbReference type="Proteomes" id="UP001148482"/>
    </source>
</evidence>
<proteinExistence type="predicted"/>